<keyword evidence="1" id="KW-0175">Coiled coil</keyword>
<reference evidence="2 3" key="1">
    <citation type="submission" date="2019-03" db="EMBL/GenBank/DDBJ databases">
        <title>Genomic Encyclopedia of Type Strains, Phase IV (KMG-IV): sequencing the most valuable type-strain genomes for metagenomic binning, comparative biology and taxonomic classification.</title>
        <authorList>
            <person name="Goeker M."/>
        </authorList>
    </citation>
    <scope>NUCLEOTIDE SEQUENCE [LARGE SCALE GENOMIC DNA]</scope>
    <source>
        <strain evidence="2 3">DSM 102940</strain>
    </source>
</reference>
<keyword evidence="3" id="KW-1185">Reference proteome</keyword>
<gene>
    <name evidence="2" type="ORF">EV214_11936</name>
</gene>
<dbReference type="AlphaFoldDB" id="A0A4R2KI69"/>
<dbReference type="Gene3D" id="1.10.10.60">
    <property type="entry name" value="Homeodomain-like"/>
    <property type="match status" value="1"/>
</dbReference>
<sequence>MINNQEYITIELKMEEWNMKKQYIKQFKEDAVRYYVDHKELGLAACAKNLGTSKTALSTWTKEAIAHDGEVPTSRSGNYKTDEAKENAKLRKELRDAQDALEILKKAAI</sequence>
<dbReference type="InterPro" id="IPR009057">
    <property type="entry name" value="Homeodomain-like_sf"/>
</dbReference>
<evidence type="ECO:0000313" key="2">
    <source>
        <dbReference type="EMBL" id="TCO72172.1"/>
    </source>
</evidence>
<organism evidence="2 3">
    <name type="scientific">Marinisporobacter balticus</name>
    <dbReference type="NCBI Taxonomy" id="2018667"/>
    <lineage>
        <taxon>Bacteria</taxon>
        <taxon>Bacillati</taxon>
        <taxon>Bacillota</taxon>
        <taxon>Clostridia</taxon>
        <taxon>Peptostreptococcales</taxon>
        <taxon>Thermotaleaceae</taxon>
        <taxon>Marinisporobacter</taxon>
    </lineage>
</organism>
<dbReference type="Proteomes" id="UP000294919">
    <property type="component" value="Unassembled WGS sequence"/>
</dbReference>
<dbReference type="EMBL" id="SLWV01000019">
    <property type="protein sequence ID" value="TCO72172.1"/>
    <property type="molecule type" value="Genomic_DNA"/>
</dbReference>
<dbReference type="GO" id="GO:0004803">
    <property type="term" value="F:transposase activity"/>
    <property type="evidence" value="ECO:0007669"/>
    <property type="project" value="InterPro"/>
</dbReference>
<proteinExistence type="predicted"/>
<protein>
    <submittedName>
        <fullName evidence="2">Transposase</fullName>
    </submittedName>
</protein>
<evidence type="ECO:0000313" key="3">
    <source>
        <dbReference type="Proteomes" id="UP000294919"/>
    </source>
</evidence>
<dbReference type="InterPro" id="IPR002514">
    <property type="entry name" value="Transposase_8"/>
</dbReference>
<feature type="coiled-coil region" evidence="1">
    <location>
        <begin position="80"/>
        <end position="107"/>
    </location>
</feature>
<name>A0A4R2KI69_9FIRM</name>
<dbReference type="Pfam" id="PF01527">
    <property type="entry name" value="HTH_Tnp_1"/>
    <property type="match status" value="1"/>
</dbReference>
<accession>A0A4R2KI69</accession>
<dbReference type="GO" id="GO:0006313">
    <property type="term" value="P:DNA transposition"/>
    <property type="evidence" value="ECO:0007669"/>
    <property type="project" value="InterPro"/>
</dbReference>
<dbReference type="SUPFAM" id="SSF46689">
    <property type="entry name" value="Homeodomain-like"/>
    <property type="match status" value="1"/>
</dbReference>
<dbReference type="GO" id="GO:0003677">
    <property type="term" value="F:DNA binding"/>
    <property type="evidence" value="ECO:0007669"/>
    <property type="project" value="InterPro"/>
</dbReference>
<comment type="caution">
    <text evidence="2">The sequence shown here is derived from an EMBL/GenBank/DDBJ whole genome shotgun (WGS) entry which is preliminary data.</text>
</comment>
<evidence type="ECO:0000256" key="1">
    <source>
        <dbReference type="SAM" id="Coils"/>
    </source>
</evidence>